<evidence type="ECO:0000259" key="1">
    <source>
        <dbReference type="Pfam" id="PF04422"/>
    </source>
</evidence>
<dbReference type="InterPro" id="IPR045220">
    <property type="entry name" value="FRHB/FDHB/HCAR-like"/>
</dbReference>
<comment type="caution">
    <text evidence="3">The sequence shown here is derived from an EMBL/GenBank/DDBJ whole genome shotgun (WGS) entry which is preliminary data.</text>
</comment>
<dbReference type="PANTHER" id="PTHR31332">
    <property type="entry name" value="7-HYDROXYMETHYL CHLOROPHYLL A REDUCTASE, CHLOROPLASTIC"/>
    <property type="match status" value="1"/>
</dbReference>
<name>A0A1Q8QHT6_9FIRM</name>
<accession>A0A1Q8QHT6</accession>
<dbReference type="PROSITE" id="PS51257">
    <property type="entry name" value="PROKAR_LIPOPROTEIN"/>
    <property type="match status" value="1"/>
</dbReference>
<gene>
    <name evidence="3" type="ORF">DSOL_4798</name>
</gene>
<reference evidence="3 4" key="1">
    <citation type="submission" date="2016-09" db="EMBL/GenBank/DDBJ databases">
        <title>Complete genome of Desulfosporosinus sp. OL.</title>
        <authorList>
            <person name="Mardanov A."/>
            <person name="Beletsky A."/>
            <person name="Panova A."/>
            <person name="Karnachuk O."/>
            <person name="Ravin N."/>
        </authorList>
    </citation>
    <scope>NUCLEOTIDE SEQUENCE [LARGE SCALE GENOMIC DNA]</scope>
    <source>
        <strain evidence="3 4">OL</strain>
    </source>
</reference>
<dbReference type="InterPro" id="IPR007525">
    <property type="entry name" value="FrhB_FdhB_C"/>
</dbReference>
<dbReference type="Pfam" id="PF04432">
    <property type="entry name" value="FrhB_FdhB_C"/>
    <property type="match status" value="1"/>
</dbReference>
<feature type="domain" description="Coenzyme F420 hydrogenase/dehydrogenase beta subunit N-terminal" evidence="1">
    <location>
        <begin position="3"/>
        <end position="78"/>
    </location>
</feature>
<evidence type="ECO:0008006" key="5">
    <source>
        <dbReference type="Google" id="ProtNLM"/>
    </source>
</evidence>
<dbReference type="PANTHER" id="PTHR31332:SF0">
    <property type="entry name" value="7-HYDROXYMETHYL CHLOROPHYLL A REDUCTASE, CHLOROPLASTIC"/>
    <property type="match status" value="1"/>
</dbReference>
<dbReference type="EMBL" id="MLBF01000067">
    <property type="protein sequence ID" value="OLN26886.1"/>
    <property type="molecule type" value="Genomic_DNA"/>
</dbReference>
<sequence>MEVLYARSLDKDIAQASQYGGVVSCLASYLVESGVSQAAILTKADNYGPPKPFIARTREEILSCAGSNYSASPTLAILNDGVRQGLDNLVTVGRPCQILAIRKMQGLREVPEHNLSARKVNFCIGLFCFWSLETEVYAFLQAKTGGKTIKKMDIPLNYAVVTTEEGEVQIPVDELRSFIRPTCQRCFDPTAEFADVSVGSTEDDPEWNTLIIRSLRGQEVVKKALAAGILETKPYPSERLPLLRSAVLNKKRRVLDGAVKDKGYGYWGLSPEYSKGIEEGGEER</sequence>
<dbReference type="AlphaFoldDB" id="A0A1Q8QHT6"/>
<feature type="domain" description="Coenzyme F420 hydrogenase/dehydrogenase beta subunit C-terminal" evidence="2">
    <location>
        <begin position="87"/>
        <end position="236"/>
    </location>
</feature>
<evidence type="ECO:0000313" key="3">
    <source>
        <dbReference type="EMBL" id="OLN26886.1"/>
    </source>
</evidence>
<keyword evidence="4" id="KW-1185">Reference proteome</keyword>
<dbReference type="Proteomes" id="UP000186102">
    <property type="component" value="Unassembled WGS sequence"/>
</dbReference>
<protein>
    <recommendedName>
        <fullName evidence="5">Coenzyme F420 hydrogenase subunit beta</fullName>
    </recommendedName>
</protein>
<proteinExistence type="predicted"/>
<evidence type="ECO:0000259" key="2">
    <source>
        <dbReference type="Pfam" id="PF04432"/>
    </source>
</evidence>
<dbReference type="InterPro" id="IPR007516">
    <property type="entry name" value="Co_F420_Hydgase/DH_bsu_N"/>
</dbReference>
<organism evidence="3 4">
    <name type="scientific">Desulfosporosinus metallidurans</name>
    <dbReference type="NCBI Taxonomy" id="1888891"/>
    <lineage>
        <taxon>Bacteria</taxon>
        <taxon>Bacillati</taxon>
        <taxon>Bacillota</taxon>
        <taxon>Clostridia</taxon>
        <taxon>Eubacteriales</taxon>
        <taxon>Desulfitobacteriaceae</taxon>
        <taxon>Desulfosporosinus</taxon>
    </lineage>
</organism>
<evidence type="ECO:0000313" key="4">
    <source>
        <dbReference type="Proteomes" id="UP000186102"/>
    </source>
</evidence>
<dbReference type="GO" id="GO:0052592">
    <property type="term" value="F:oxidoreductase activity, acting on CH or CH2 groups, with an iron-sulfur protein as acceptor"/>
    <property type="evidence" value="ECO:0007669"/>
    <property type="project" value="TreeGrafter"/>
</dbReference>
<dbReference type="Pfam" id="PF04422">
    <property type="entry name" value="FrhB_FdhB_N"/>
    <property type="match status" value="1"/>
</dbReference>
<dbReference type="STRING" id="1888891.DSOL_4798"/>